<keyword evidence="1" id="KW-0812">Transmembrane</keyword>
<gene>
    <name evidence="2" type="ORF">CIK00_13960</name>
</gene>
<keyword evidence="3" id="KW-1185">Reference proteome</keyword>
<evidence type="ECO:0000313" key="3">
    <source>
        <dbReference type="Proteomes" id="UP000234420"/>
    </source>
</evidence>
<dbReference type="OrthoDB" id="5828728at2"/>
<dbReference type="RefSeq" id="WP_101769453.1">
    <property type="nucleotide sequence ID" value="NZ_BPPU01000002.1"/>
</dbReference>
<reference evidence="2 3" key="1">
    <citation type="journal article" date="2018" name="Syst. Appl. Microbiol.">
        <title>Photobacterium carnosum sp. nov., isolated from spoiled modified atmosphere packaged poultry meat.</title>
        <authorList>
            <person name="Hilgarth M."/>
            <person name="Fuertes S."/>
            <person name="Ehrmann M."/>
            <person name="Vogel R.F."/>
        </authorList>
    </citation>
    <scope>NUCLEOTIDE SEQUENCE [LARGE SCALE GENOMIC DNA]</scope>
    <source>
        <strain evidence="2 3">TMW 2.2021</strain>
    </source>
</reference>
<evidence type="ECO:0000256" key="1">
    <source>
        <dbReference type="SAM" id="Phobius"/>
    </source>
</evidence>
<keyword evidence="1" id="KW-0472">Membrane</keyword>
<dbReference type="EMBL" id="NPIB01000018">
    <property type="protein sequence ID" value="PLC57225.1"/>
    <property type="molecule type" value="Genomic_DNA"/>
</dbReference>
<dbReference type="Proteomes" id="UP000234420">
    <property type="component" value="Unassembled WGS sequence"/>
</dbReference>
<evidence type="ECO:0000313" key="2">
    <source>
        <dbReference type="EMBL" id="PLC57225.1"/>
    </source>
</evidence>
<organism evidence="2 3">
    <name type="scientific">Photobacterium carnosum</name>
    <dbReference type="NCBI Taxonomy" id="2023717"/>
    <lineage>
        <taxon>Bacteria</taxon>
        <taxon>Pseudomonadati</taxon>
        <taxon>Pseudomonadota</taxon>
        <taxon>Gammaproteobacteria</taxon>
        <taxon>Vibrionales</taxon>
        <taxon>Vibrionaceae</taxon>
        <taxon>Photobacterium</taxon>
    </lineage>
</organism>
<dbReference type="GeneID" id="69963293"/>
<protein>
    <submittedName>
        <fullName evidence="2">Uncharacterized protein</fullName>
    </submittedName>
</protein>
<feature type="transmembrane region" description="Helical" evidence="1">
    <location>
        <begin position="49"/>
        <end position="69"/>
    </location>
</feature>
<comment type="caution">
    <text evidence="2">The sequence shown here is derived from an EMBL/GenBank/DDBJ whole genome shotgun (WGS) entry which is preliminary data.</text>
</comment>
<name>A0A2N4UQD3_9GAMM</name>
<feature type="transmembrane region" description="Helical" evidence="1">
    <location>
        <begin position="12"/>
        <end position="37"/>
    </location>
</feature>
<dbReference type="AlphaFoldDB" id="A0A2N4UQD3"/>
<keyword evidence="1" id="KW-1133">Transmembrane helix</keyword>
<accession>A0A2N4UQD3</accession>
<sequence length="91" mass="10009">MNLFKLYSRDILGLSVVGFFILSILGVIFGTIALLNYASGNTVLAASNIHLALSHILFVIPALIIGHYINRPSWVAAVDKIKFTREINNHS</sequence>
<proteinExistence type="predicted"/>